<keyword evidence="3" id="KW-0963">Cytoplasm</keyword>
<dbReference type="CDD" id="cd00211">
    <property type="entry name" value="PTS_IIA_fru"/>
    <property type="match status" value="1"/>
</dbReference>
<organism evidence="12 13">
    <name type="scientific">Suicoccus acidiformans</name>
    <dbReference type="NCBI Taxonomy" id="2036206"/>
    <lineage>
        <taxon>Bacteria</taxon>
        <taxon>Bacillati</taxon>
        <taxon>Bacillota</taxon>
        <taxon>Bacilli</taxon>
        <taxon>Lactobacillales</taxon>
        <taxon>Aerococcaceae</taxon>
        <taxon>Suicoccus</taxon>
    </lineage>
</organism>
<dbReference type="GO" id="GO:0009401">
    <property type="term" value="P:phosphoenolpyruvate-dependent sugar phosphotransferase system"/>
    <property type="evidence" value="ECO:0007669"/>
    <property type="project" value="UniProtKB-KW"/>
</dbReference>
<dbReference type="GO" id="GO:0005737">
    <property type="term" value="C:cytoplasm"/>
    <property type="evidence" value="ECO:0007669"/>
    <property type="project" value="UniProtKB-SubCell"/>
</dbReference>
<dbReference type="KEGG" id="abae:CL176_01885"/>
<evidence type="ECO:0000256" key="4">
    <source>
        <dbReference type="ARBA" id="ARBA00022553"/>
    </source>
</evidence>
<evidence type="ECO:0000256" key="7">
    <source>
        <dbReference type="ARBA" id="ARBA00022777"/>
    </source>
</evidence>
<evidence type="ECO:0000313" key="12">
    <source>
        <dbReference type="EMBL" id="AXY24869.1"/>
    </source>
</evidence>
<comment type="function">
    <text evidence="8">The phosphoenolpyruvate-dependent sugar phosphotransferase system (sugar PTS), a major carbohydrate active transport system, catalyzes the phosphorylation of incoming sugar substrates concomitantly with their translocation across the cell membrane. The enzyme II UlaABC PTS system is involved in ascorbate transport.</text>
</comment>
<evidence type="ECO:0000313" key="13">
    <source>
        <dbReference type="Proteomes" id="UP000263232"/>
    </source>
</evidence>
<feature type="domain" description="PTS EIIA type-2" evidence="11">
    <location>
        <begin position="4"/>
        <end position="152"/>
    </location>
</feature>
<evidence type="ECO:0000256" key="5">
    <source>
        <dbReference type="ARBA" id="ARBA00022679"/>
    </source>
</evidence>
<keyword evidence="13" id="KW-1185">Reference proteome</keyword>
<reference evidence="12 13" key="1">
    <citation type="submission" date="2017-09" db="EMBL/GenBank/DDBJ databases">
        <title>Complete genome sequence of Oxytococcus suis strain ZY16052.</title>
        <authorList>
            <person name="Li F."/>
        </authorList>
    </citation>
    <scope>NUCLEOTIDE SEQUENCE [LARGE SCALE GENOMIC DNA]</scope>
    <source>
        <strain evidence="12 13">ZY16052</strain>
    </source>
</reference>
<keyword evidence="4" id="KW-0597">Phosphoprotein</keyword>
<keyword evidence="5" id="KW-0808">Transferase</keyword>
<evidence type="ECO:0000256" key="3">
    <source>
        <dbReference type="ARBA" id="ARBA00022490"/>
    </source>
</evidence>
<evidence type="ECO:0000256" key="10">
    <source>
        <dbReference type="ARBA" id="ARBA00042072"/>
    </source>
</evidence>
<dbReference type="Proteomes" id="UP000263232">
    <property type="component" value="Chromosome"/>
</dbReference>
<evidence type="ECO:0000256" key="2">
    <source>
        <dbReference type="ARBA" id="ARBA00022448"/>
    </source>
</evidence>
<sequence length="152" mass="17225">MLKYFYENNLINFVPTQPDNWEDAVRQSCSVLIDKGYITEEYAGEIVNNVKEHGPYIVIADQIAMPHASTDSPGVLGTGVSFTKFPSEVTFVDQETNEEKPATLFFTLAAKNPDEHLENITNLMELLMDEEVVEKLIEIDSIAEYEELMKSE</sequence>
<evidence type="ECO:0000256" key="9">
    <source>
        <dbReference type="ARBA" id="ARBA00041175"/>
    </source>
</evidence>
<dbReference type="Gene3D" id="3.40.930.10">
    <property type="entry name" value="Mannitol-specific EII, Chain A"/>
    <property type="match status" value="1"/>
</dbReference>
<evidence type="ECO:0000259" key="11">
    <source>
        <dbReference type="PROSITE" id="PS51094"/>
    </source>
</evidence>
<dbReference type="PANTHER" id="PTHR36203">
    <property type="entry name" value="ASCORBATE-SPECIFIC PTS SYSTEM EIIA COMPONENT"/>
    <property type="match status" value="1"/>
</dbReference>
<name>A0A347WIG2_9LACT</name>
<dbReference type="PROSITE" id="PS00372">
    <property type="entry name" value="PTS_EIIA_TYPE_2_HIS"/>
    <property type="match status" value="1"/>
</dbReference>
<comment type="subcellular location">
    <subcellularLocation>
        <location evidence="1">Cytoplasm</location>
    </subcellularLocation>
</comment>
<gene>
    <name evidence="12" type="ORF">CL176_01885</name>
</gene>
<dbReference type="PROSITE" id="PS51094">
    <property type="entry name" value="PTS_EIIA_TYPE_2"/>
    <property type="match status" value="1"/>
</dbReference>
<proteinExistence type="predicted"/>
<accession>A0A347WIG2</accession>
<dbReference type="OrthoDB" id="369398at2"/>
<dbReference type="Pfam" id="PF00359">
    <property type="entry name" value="PTS_EIIA_2"/>
    <property type="match status" value="1"/>
</dbReference>
<dbReference type="PANTHER" id="PTHR36203:SF1">
    <property type="entry name" value="ASCORBATE-SPECIFIC PTS SYSTEM EIIA COMPONENT"/>
    <property type="match status" value="1"/>
</dbReference>
<dbReference type="RefSeq" id="WP_118989791.1">
    <property type="nucleotide sequence ID" value="NZ_CP023434.1"/>
</dbReference>
<protein>
    <recommendedName>
        <fullName evidence="9">Ascorbate-specific PTS system EIIA component</fullName>
    </recommendedName>
    <alternativeName>
        <fullName evidence="10">Ascorbate-specific phosphotransferase enzyme IIA component</fullName>
    </alternativeName>
</protein>
<dbReference type="EMBL" id="CP023434">
    <property type="protein sequence ID" value="AXY24869.1"/>
    <property type="molecule type" value="Genomic_DNA"/>
</dbReference>
<dbReference type="InterPro" id="IPR016152">
    <property type="entry name" value="PTrfase/Anion_transptr"/>
</dbReference>
<dbReference type="InterPro" id="IPR002178">
    <property type="entry name" value="PTS_EIIA_type-2_dom"/>
</dbReference>
<evidence type="ECO:0000256" key="6">
    <source>
        <dbReference type="ARBA" id="ARBA00022683"/>
    </source>
</evidence>
<keyword evidence="7" id="KW-0418">Kinase</keyword>
<dbReference type="InterPro" id="IPR051351">
    <property type="entry name" value="Ascorbate-PTS_EIIA_comp"/>
</dbReference>
<evidence type="ECO:0000256" key="8">
    <source>
        <dbReference type="ARBA" id="ARBA00037387"/>
    </source>
</evidence>
<dbReference type="SUPFAM" id="SSF55804">
    <property type="entry name" value="Phoshotransferase/anion transport protein"/>
    <property type="match status" value="1"/>
</dbReference>
<keyword evidence="6" id="KW-0598">Phosphotransferase system</keyword>
<keyword evidence="2" id="KW-0813">Transport</keyword>
<dbReference type="AlphaFoldDB" id="A0A347WIG2"/>
<dbReference type="GO" id="GO:0016301">
    <property type="term" value="F:kinase activity"/>
    <property type="evidence" value="ECO:0007669"/>
    <property type="project" value="UniProtKB-KW"/>
</dbReference>
<evidence type="ECO:0000256" key="1">
    <source>
        <dbReference type="ARBA" id="ARBA00004496"/>
    </source>
</evidence>